<dbReference type="RefSeq" id="WP_159399589.1">
    <property type="nucleotide sequence ID" value="NZ_CP021748.1"/>
</dbReference>
<protein>
    <submittedName>
        <fullName evidence="1">Uncharacterized protein</fullName>
    </submittedName>
</protein>
<dbReference type="AlphaFoldDB" id="A0A1Z1WGP1"/>
<evidence type="ECO:0000313" key="2">
    <source>
        <dbReference type="Proteomes" id="UP000195880"/>
    </source>
</evidence>
<name>A0A1Z1WGP1_9ACTN</name>
<dbReference type="KEGG" id="salf:SMD44_05022"/>
<dbReference type="EMBL" id="CP021748">
    <property type="protein sequence ID" value="ARX85558.1"/>
    <property type="molecule type" value="Genomic_DNA"/>
</dbReference>
<keyword evidence="2" id="KW-1185">Reference proteome</keyword>
<organism evidence="1 2">
    <name type="scientific">Streptomyces alboflavus</name>
    <dbReference type="NCBI Taxonomy" id="67267"/>
    <lineage>
        <taxon>Bacteria</taxon>
        <taxon>Bacillati</taxon>
        <taxon>Actinomycetota</taxon>
        <taxon>Actinomycetes</taxon>
        <taxon>Kitasatosporales</taxon>
        <taxon>Streptomycetaceae</taxon>
        <taxon>Streptomyces</taxon>
    </lineage>
</organism>
<reference evidence="1 2" key="1">
    <citation type="submission" date="2017-05" db="EMBL/GenBank/DDBJ databases">
        <title>Streptomyces alboflavus Genome sequencing and assembly.</title>
        <authorList>
            <person name="Wang Y."/>
            <person name="Du B."/>
            <person name="Ding Y."/>
            <person name="Liu H."/>
            <person name="Hou Q."/>
            <person name="Liu K."/>
            <person name="Wang C."/>
            <person name="Yao L."/>
        </authorList>
    </citation>
    <scope>NUCLEOTIDE SEQUENCE [LARGE SCALE GENOMIC DNA]</scope>
    <source>
        <strain evidence="1 2">MDJK44</strain>
    </source>
</reference>
<gene>
    <name evidence="1" type="ORF">SMD44_05022</name>
</gene>
<evidence type="ECO:0000313" key="1">
    <source>
        <dbReference type="EMBL" id="ARX85558.1"/>
    </source>
</evidence>
<proteinExistence type="predicted"/>
<accession>A0A1Z1WGP1</accession>
<sequence>MNPTDVDLDERATRIYADYLAHLSSCPYCQRTDYCTVGDRVRRAWKAAQGAAARAHRK</sequence>
<dbReference type="Proteomes" id="UP000195880">
    <property type="component" value="Chromosome"/>
</dbReference>